<dbReference type="InterPro" id="IPR023805">
    <property type="entry name" value="Uncharacterised_Spl-rel"/>
</dbReference>
<dbReference type="Gene3D" id="3.40.50.12110">
    <property type="match status" value="1"/>
</dbReference>
<organism evidence="1 2">
    <name type="scientific">Nocardioides hwasunensis</name>
    <dbReference type="NCBI Taxonomy" id="397258"/>
    <lineage>
        <taxon>Bacteria</taxon>
        <taxon>Bacillati</taxon>
        <taxon>Actinomycetota</taxon>
        <taxon>Actinomycetes</taxon>
        <taxon>Propionibacteriales</taxon>
        <taxon>Nocardioidaceae</taxon>
        <taxon>Nocardioides</taxon>
    </lineage>
</organism>
<gene>
    <name evidence="1" type="ORF">IEZ25_13700</name>
</gene>
<sequence>MVRSPAARMLDIRRIYHEPDVPDLPRGRQVLDRFPDAERVEVAAHQDIPGLYGNPGTVTDWVRNKREVLVLGSKKSLAARPNGRSADFIAPSTANGCAMACNYCYVPRRKGYANPITVFVNTDRIIGYLQRHVARQGPKPAPNQCDPVDWVYDIGENGDCSVDALISDNVADLVSAFAELDGAKASFATKFVNPDLLTYDPRGGTRVRFSLMPHDVSRQLDLRTTPVSQRIAAVNDFVAAGYEVHLNLSPVVVFEGWLDGWRALLREVDDVLDSAAKAQLACEIIMLTHNEALHEVNLQWHPRGEDLLWRPDLQEHKQSHSGQRNLRYRASWKRTWLDRLIAVIDEEAPYLMVRYAF</sequence>
<protein>
    <submittedName>
        <fullName evidence="1">Spore photoproduct lyase family protein</fullName>
    </submittedName>
</protein>
<dbReference type="RefSeq" id="WP_191199993.1">
    <property type="nucleotide sequence ID" value="NZ_BAAAPA010000007.1"/>
</dbReference>
<dbReference type="PANTHER" id="PTHR37822:SF2">
    <property type="entry name" value="SPORE PHOTOPRODUCT LYASE"/>
    <property type="match status" value="1"/>
</dbReference>
<evidence type="ECO:0000313" key="2">
    <source>
        <dbReference type="Proteomes" id="UP000649289"/>
    </source>
</evidence>
<dbReference type="GO" id="GO:0016829">
    <property type="term" value="F:lyase activity"/>
    <property type="evidence" value="ECO:0007669"/>
    <property type="project" value="UniProtKB-KW"/>
</dbReference>
<reference evidence="1 2" key="1">
    <citation type="submission" date="2020-09" db="EMBL/GenBank/DDBJ databases">
        <title>novel species in genus Nocardioides.</title>
        <authorList>
            <person name="Zhang G."/>
        </authorList>
    </citation>
    <scope>NUCLEOTIDE SEQUENCE [LARGE SCALE GENOMIC DNA]</scope>
    <source>
        <strain evidence="1 2">19197</strain>
    </source>
</reference>
<keyword evidence="1" id="KW-0456">Lyase</keyword>
<keyword evidence="2" id="KW-1185">Reference proteome</keyword>
<dbReference type="NCBIfam" id="TIGR03886">
    <property type="entry name" value="lyase_spl_fam"/>
    <property type="match status" value="1"/>
</dbReference>
<evidence type="ECO:0000313" key="1">
    <source>
        <dbReference type="EMBL" id="MBD3915673.1"/>
    </source>
</evidence>
<proteinExistence type="predicted"/>
<dbReference type="Proteomes" id="UP000649289">
    <property type="component" value="Unassembled WGS sequence"/>
</dbReference>
<dbReference type="InterPro" id="IPR049539">
    <property type="entry name" value="SPL"/>
</dbReference>
<name>A0ABR8MHY1_9ACTN</name>
<dbReference type="PANTHER" id="PTHR37822">
    <property type="entry name" value="SPORE PHOTOPRODUCT LYASE-RELATED"/>
    <property type="match status" value="1"/>
</dbReference>
<dbReference type="Gene3D" id="3.80.30.30">
    <property type="match status" value="1"/>
</dbReference>
<comment type="caution">
    <text evidence="1">The sequence shown here is derived from an EMBL/GenBank/DDBJ whole genome shotgun (WGS) entry which is preliminary data.</text>
</comment>
<dbReference type="EMBL" id="JACXYY010000005">
    <property type="protein sequence ID" value="MBD3915673.1"/>
    <property type="molecule type" value="Genomic_DNA"/>
</dbReference>
<accession>A0ABR8MHY1</accession>
<dbReference type="Pfam" id="PF20903">
    <property type="entry name" value="SPL"/>
    <property type="match status" value="1"/>
</dbReference>